<gene>
    <name evidence="2" type="ORF">SAMN02745124_00402</name>
</gene>
<accession>A0A1M5SKG2</accession>
<keyword evidence="3" id="KW-1185">Reference proteome</keyword>
<dbReference type="Gene3D" id="3.20.20.140">
    <property type="entry name" value="Metal-dependent hydrolases"/>
    <property type="match status" value="1"/>
</dbReference>
<dbReference type="InterPro" id="IPR051781">
    <property type="entry name" value="Metallo-dep_Hydrolase"/>
</dbReference>
<dbReference type="PANTHER" id="PTHR43135:SF3">
    <property type="entry name" value="ALPHA-D-RIBOSE 1-METHYLPHOSPHONATE 5-TRIPHOSPHATE DIPHOSPHATASE"/>
    <property type="match status" value="1"/>
</dbReference>
<dbReference type="GO" id="GO:0016810">
    <property type="term" value="F:hydrolase activity, acting on carbon-nitrogen (but not peptide) bonds"/>
    <property type="evidence" value="ECO:0007669"/>
    <property type="project" value="InterPro"/>
</dbReference>
<evidence type="ECO:0000313" key="2">
    <source>
        <dbReference type="EMBL" id="SHH38989.1"/>
    </source>
</evidence>
<reference evidence="2 3" key="1">
    <citation type="submission" date="2016-11" db="EMBL/GenBank/DDBJ databases">
        <authorList>
            <person name="Jaros S."/>
            <person name="Januszkiewicz K."/>
            <person name="Wedrychowicz H."/>
        </authorList>
    </citation>
    <scope>NUCLEOTIDE SEQUENCE [LARGE SCALE GENOMIC DNA]</scope>
    <source>
        <strain evidence="2 3">DSM 9705</strain>
    </source>
</reference>
<organism evidence="2 3">
    <name type="scientific">Desulfofustis glycolicus DSM 9705</name>
    <dbReference type="NCBI Taxonomy" id="1121409"/>
    <lineage>
        <taxon>Bacteria</taxon>
        <taxon>Pseudomonadati</taxon>
        <taxon>Thermodesulfobacteriota</taxon>
        <taxon>Desulfobulbia</taxon>
        <taxon>Desulfobulbales</taxon>
        <taxon>Desulfocapsaceae</taxon>
        <taxon>Desulfofustis</taxon>
    </lineage>
</organism>
<dbReference type="OrthoDB" id="9782972at2"/>
<dbReference type="InterPro" id="IPR011059">
    <property type="entry name" value="Metal-dep_hydrolase_composite"/>
</dbReference>
<dbReference type="InterPro" id="IPR032466">
    <property type="entry name" value="Metal_Hydrolase"/>
</dbReference>
<dbReference type="Proteomes" id="UP000184139">
    <property type="component" value="Unassembled WGS sequence"/>
</dbReference>
<dbReference type="PANTHER" id="PTHR43135">
    <property type="entry name" value="ALPHA-D-RIBOSE 1-METHYLPHOSPHONATE 5-TRIPHOSPHATE DIPHOSPHATASE"/>
    <property type="match status" value="1"/>
</dbReference>
<protein>
    <submittedName>
        <fullName evidence="2">Imidazolonepropionase</fullName>
    </submittedName>
</protein>
<dbReference type="Gene3D" id="2.30.40.10">
    <property type="entry name" value="Urease, subunit C, domain 1"/>
    <property type="match status" value="1"/>
</dbReference>
<dbReference type="RefSeq" id="WP_073373132.1">
    <property type="nucleotide sequence ID" value="NZ_FQXS01000001.1"/>
</dbReference>
<sequence>MTDSELSHYILAGWLIDGSGDKARRRQLLIVSDGLVDAISPADGADFPDPARLTDLSHCTVVPPLLDSHLHLCMSGSIDQTVRQAQQRAGCHQLYGVIEEHLRQLFGHGVLVVRDGGDRLGCLVDYRQERAGDGEVLIKRSGQAYFRQGRYGSLIGGRPIETETLVERWEQDGQQVDQVKVVNSGLNSLHEFGRETRPQFSTAELAALVARAHAQGKKVMVHANGRLPVRAALDAGCDSVEHGYFMGRENLELMAERGIFWVPTMYTMKAYGDHADAYRGMADRRVIEKTLDHQLEQVAFARQCGVRVALGTDAGSAGVLHGEAVVEEMKLLIKAGYRLEEAIRCATEENAALLGVERQWGRIARARPANFLVTRGTPAQLPRKLSYLEAIYLGGRPAAAYRR</sequence>
<proteinExistence type="predicted"/>
<dbReference type="SUPFAM" id="SSF51556">
    <property type="entry name" value="Metallo-dependent hydrolases"/>
    <property type="match status" value="1"/>
</dbReference>
<dbReference type="Pfam" id="PF01979">
    <property type="entry name" value="Amidohydro_1"/>
    <property type="match status" value="1"/>
</dbReference>
<feature type="domain" description="Amidohydrolase-related" evidence="1">
    <location>
        <begin position="60"/>
        <end position="376"/>
    </location>
</feature>
<dbReference type="EMBL" id="FQXS01000001">
    <property type="protein sequence ID" value="SHH38989.1"/>
    <property type="molecule type" value="Genomic_DNA"/>
</dbReference>
<evidence type="ECO:0000259" key="1">
    <source>
        <dbReference type="Pfam" id="PF01979"/>
    </source>
</evidence>
<dbReference type="InterPro" id="IPR006680">
    <property type="entry name" value="Amidohydro-rel"/>
</dbReference>
<name>A0A1M5SKG2_9BACT</name>
<evidence type="ECO:0000313" key="3">
    <source>
        <dbReference type="Proteomes" id="UP000184139"/>
    </source>
</evidence>
<dbReference type="AlphaFoldDB" id="A0A1M5SKG2"/>
<dbReference type="STRING" id="1121409.SAMN02745124_00402"/>
<dbReference type="SUPFAM" id="SSF51338">
    <property type="entry name" value="Composite domain of metallo-dependent hydrolases"/>
    <property type="match status" value="1"/>
</dbReference>